<protein>
    <submittedName>
        <fullName evidence="1">Phosphatase</fullName>
    </submittedName>
</protein>
<name>A0A8S5QY09_9CAUD</name>
<accession>A0A8S5QY09</accession>
<proteinExistence type="predicted"/>
<dbReference type="SUPFAM" id="SSF56784">
    <property type="entry name" value="HAD-like"/>
    <property type="match status" value="1"/>
</dbReference>
<dbReference type="InterPro" id="IPR023214">
    <property type="entry name" value="HAD_sf"/>
</dbReference>
<sequence>MDLKSVKIIAVDFDGTLCENKWPEIGSANEELIEYLRDRQKNGDKLILWTCRVDDMLRKAIEWCKENELTFDAVNENLPEIIENFGSDTRKIFANEYIDDRNIWPLENGVADVLYLCDGKRCGDTCSGTECKHTSDITYAKNFVKSDNGSYWEKEAGSATKDSDSHEKSNMELWAEREVEIACKHEAPDRKPGEWDYGCACYESALKAFQSLCEDGHSGFSISMTKFILNRLIEGKPLTSIEDTEDAWSDISDRSGLRGEIANYQSRRMSSLFKYVYADGSVKYRDVNRFCGVNLDNPDVFYHSGLIDRVMEEKFPITMPYFPESKPFRVYCEEFLTDRKNGDFDTVGILYVIKPDGERVEINRYFKEGEKDFIEIASCEYEMRRKMYHELLENLKKEQKKDYHGCFGAADNSCKDCMEEEQHESE</sequence>
<dbReference type="Gene3D" id="3.40.50.1000">
    <property type="entry name" value="HAD superfamily/HAD-like"/>
    <property type="match status" value="1"/>
</dbReference>
<dbReference type="InterPro" id="IPR036412">
    <property type="entry name" value="HAD-like_sf"/>
</dbReference>
<organism evidence="1">
    <name type="scientific">Siphoviridae sp. ctcj91</name>
    <dbReference type="NCBI Taxonomy" id="2826395"/>
    <lineage>
        <taxon>Viruses</taxon>
        <taxon>Duplodnaviria</taxon>
        <taxon>Heunggongvirae</taxon>
        <taxon>Uroviricota</taxon>
        <taxon>Caudoviricetes</taxon>
    </lineage>
</organism>
<evidence type="ECO:0000313" key="1">
    <source>
        <dbReference type="EMBL" id="DAE23689.1"/>
    </source>
</evidence>
<dbReference type="InterPro" id="IPR057383">
    <property type="entry name" value="Tad3"/>
</dbReference>
<dbReference type="EMBL" id="BK015758">
    <property type="protein sequence ID" value="DAE23689.1"/>
    <property type="molecule type" value="Genomic_DNA"/>
</dbReference>
<dbReference type="Pfam" id="PF25185">
    <property type="entry name" value="Tad3"/>
    <property type="match status" value="1"/>
</dbReference>
<reference evidence="1" key="1">
    <citation type="journal article" date="2021" name="Proc. Natl. Acad. Sci. U.S.A.">
        <title>A Catalog of Tens of Thousands of Viruses from Human Metagenomes Reveals Hidden Associations with Chronic Diseases.</title>
        <authorList>
            <person name="Tisza M.J."/>
            <person name="Buck C.B."/>
        </authorList>
    </citation>
    <scope>NUCLEOTIDE SEQUENCE</scope>
    <source>
        <strain evidence="1">Ctcj91</strain>
    </source>
</reference>